<dbReference type="EMBL" id="JARBDR010000903">
    <property type="protein sequence ID" value="KAJ8304459.1"/>
    <property type="molecule type" value="Genomic_DNA"/>
</dbReference>
<comment type="caution">
    <text evidence="2">The sequence shown here is derived from an EMBL/GenBank/DDBJ whole genome shotgun (WGS) entry which is preliminary data.</text>
</comment>
<dbReference type="Proteomes" id="UP001217089">
    <property type="component" value="Unassembled WGS sequence"/>
</dbReference>
<dbReference type="PANTHER" id="PTHR12704:SF2">
    <property type="entry name" value="GOLGI PHOSPHOPROTEIN 3 HOMOLOG SAURON"/>
    <property type="match status" value="1"/>
</dbReference>
<evidence type="ECO:0000313" key="2">
    <source>
        <dbReference type="EMBL" id="KAJ8304459.1"/>
    </source>
</evidence>
<proteinExistence type="predicted"/>
<dbReference type="InterPro" id="IPR008628">
    <property type="entry name" value="GPP34-like"/>
</dbReference>
<organism evidence="2 3">
    <name type="scientific">Tegillarca granosa</name>
    <name type="common">Malaysian cockle</name>
    <name type="synonym">Anadara granosa</name>
    <dbReference type="NCBI Taxonomy" id="220873"/>
    <lineage>
        <taxon>Eukaryota</taxon>
        <taxon>Metazoa</taxon>
        <taxon>Spiralia</taxon>
        <taxon>Lophotrochozoa</taxon>
        <taxon>Mollusca</taxon>
        <taxon>Bivalvia</taxon>
        <taxon>Autobranchia</taxon>
        <taxon>Pteriomorphia</taxon>
        <taxon>Arcoida</taxon>
        <taxon>Arcoidea</taxon>
        <taxon>Arcidae</taxon>
        <taxon>Tegillarca</taxon>
    </lineage>
</organism>
<protein>
    <submittedName>
        <fullName evidence="2">Uncharacterized protein</fullName>
    </submittedName>
</protein>
<gene>
    <name evidence="2" type="ORF">KUTeg_018042</name>
</gene>
<evidence type="ECO:0000256" key="1">
    <source>
        <dbReference type="SAM" id="MobiDB-lite"/>
    </source>
</evidence>
<accession>A0ABQ9EGP0</accession>
<feature type="region of interest" description="Disordered" evidence="1">
    <location>
        <begin position="1"/>
        <end position="47"/>
    </location>
</feature>
<sequence length="130" mass="15171">MTTTMSHMSSGLVQRKRANIASSDTGNENRPDNDDYPDEEEDHDSKETRLTLMEEILLLGLKDREHFRTHMKLLILVNFCLKYFFYRVPVTPESFIREYPLEHIDRLLNVTHNDRMVSGLTYSTCKGCVS</sequence>
<feature type="compositionally biased region" description="Polar residues" evidence="1">
    <location>
        <begin position="1"/>
        <end position="12"/>
    </location>
</feature>
<reference evidence="2 3" key="1">
    <citation type="submission" date="2022-12" db="EMBL/GenBank/DDBJ databases">
        <title>Chromosome-level genome of Tegillarca granosa.</title>
        <authorList>
            <person name="Kim J."/>
        </authorList>
    </citation>
    <scope>NUCLEOTIDE SEQUENCE [LARGE SCALE GENOMIC DNA]</scope>
    <source>
        <strain evidence="2">Teg-2019</strain>
        <tissue evidence="2">Adductor muscle</tissue>
    </source>
</reference>
<dbReference type="PANTHER" id="PTHR12704">
    <property type="entry name" value="TRANS-GOLGI PROTEIN GMX33"/>
    <property type="match status" value="1"/>
</dbReference>
<keyword evidence="3" id="KW-1185">Reference proteome</keyword>
<name>A0ABQ9EGP0_TEGGR</name>
<evidence type="ECO:0000313" key="3">
    <source>
        <dbReference type="Proteomes" id="UP001217089"/>
    </source>
</evidence>